<dbReference type="OrthoDB" id="39591at2759"/>
<evidence type="ECO:0000259" key="5">
    <source>
        <dbReference type="PROSITE" id="PS50090"/>
    </source>
</evidence>
<dbReference type="Pfam" id="PF00249">
    <property type="entry name" value="Myb_DNA-binding"/>
    <property type="match status" value="1"/>
</dbReference>
<gene>
    <name evidence="7" type="ORF">DFH94DRAFT_716392</name>
</gene>
<evidence type="ECO:0000256" key="4">
    <source>
        <dbReference type="SAM" id="MobiDB-lite"/>
    </source>
</evidence>
<evidence type="ECO:0000256" key="1">
    <source>
        <dbReference type="ARBA" id="ARBA00004123"/>
    </source>
</evidence>
<organism evidence="7 8">
    <name type="scientific">Russula ochroleuca</name>
    <dbReference type="NCBI Taxonomy" id="152965"/>
    <lineage>
        <taxon>Eukaryota</taxon>
        <taxon>Fungi</taxon>
        <taxon>Dikarya</taxon>
        <taxon>Basidiomycota</taxon>
        <taxon>Agaricomycotina</taxon>
        <taxon>Agaricomycetes</taxon>
        <taxon>Russulales</taxon>
        <taxon>Russulaceae</taxon>
        <taxon>Russula</taxon>
    </lineage>
</organism>
<dbReference type="GO" id="GO:0000976">
    <property type="term" value="F:transcription cis-regulatory region binding"/>
    <property type="evidence" value="ECO:0007669"/>
    <property type="project" value="TreeGrafter"/>
</dbReference>
<dbReference type="GO" id="GO:0005634">
    <property type="term" value="C:nucleus"/>
    <property type="evidence" value="ECO:0007669"/>
    <property type="project" value="UniProtKB-SubCell"/>
</dbReference>
<feature type="domain" description="HTH myb-type" evidence="6">
    <location>
        <begin position="376"/>
        <end position="429"/>
    </location>
</feature>
<keyword evidence="3" id="KW-0539">Nucleus</keyword>
<evidence type="ECO:0000256" key="3">
    <source>
        <dbReference type="ARBA" id="ARBA00023242"/>
    </source>
</evidence>
<dbReference type="AlphaFoldDB" id="A0A9P5N2L5"/>
<dbReference type="PANTHER" id="PTHR46380:SF2">
    <property type="entry name" value="CYCLIN-D-BINDING MYB-LIKE TRANSCRIPTION FACTOR 1"/>
    <property type="match status" value="1"/>
</dbReference>
<dbReference type="GO" id="GO:0003700">
    <property type="term" value="F:DNA-binding transcription factor activity"/>
    <property type="evidence" value="ECO:0007669"/>
    <property type="project" value="TreeGrafter"/>
</dbReference>
<dbReference type="EMBL" id="WHVB01000003">
    <property type="protein sequence ID" value="KAF8484837.1"/>
    <property type="molecule type" value="Genomic_DNA"/>
</dbReference>
<reference evidence="7" key="2">
    <citation type="journal article" date="2020" name="Nat. Commun.">
        <title>Large-scale genome sequencing of mycorrhizal fungi provides insights into the early evolution of symbiotic traits.</title>
        <authorList>
            <person name="Miyauchi S."/>
            <person name="Kiss E."/>
            <person name="Kuo A."/>
            <person name="Drula E."/>
            <person name="Kohler A."/>
            <person name="Sanchez-Garcia M."/>
            <person name="Morin E."/>
            <person name="Andreopoulos B."/>
            <person name="Barry K.W."/>
            <person name="Bonito G."/>
            <person name="Buee M."/>
            <person name="Carver A."/>
            <person name="Chen C."/>
            <person name="Cichocki N."/>
            <person name="Clum A."/>
            <person name="Culley D."/>
            <person name="Crous P.W."/>
            <person name="Fauchery L."/>
            <person name="Girlanda M."/>
            <person name="Hayes R.D."/>
            <person name="Keri Z."/>
            <person name="LaButti K."/>
            <person name="Lipzen A."/>
            <person name="Lombard V."/>
            <person name="Magnuson J."/>
            <person name="Maillard F."/>
            <person name="Murat C."/>
            <person name="Nolan M."/>
            <person name="Ohm R.A."/>
            <person name="Pangilinan J."/>
            <person name="Pereira M.F."/>
            <person name="Perotto S."/>
            <person name="Peter M."/>
            <person name="Pfister S."/>
            <person name="Riley R."/>
            <person name="Sitrit Y."/>
            <person name="Stielow J.B."/>
            <person name="Szollosi G."/>
            <person name="Zifcakova L."/>
            <person name="Stursova M."/>
            <person name="Spatafora J.W."/>
            <person name="Tedersoo L."/>
            <person name="Vaario L.M."/>
            <person name="Yamada A."/>
            <person name="Yan M."/>
            <person name="Wang P."/>
            <person name="Xu J."/>
            <person name="Bruns T."/>
            <person name="Baldrian P."/>
            <person name="Vilgalys R."/>
            <person name="Dunand C."/>
            <person name="Henrissat B."/>
            <person name="Grigoriev I.V."/>
            <person name="Hibbett D."/>
            <person name="Nagy L.G."/>
            <person name="Martin F.M."/>
        </authorList>
    </citation>
    <scope>NUCLEOTIDE SEQUENCE</scope>
    <source>
        <strain evidence="7">Prilba</strain>
    </source>
</reference>
<comment type="subcellular location">
    <subcellularLocation>
        <location evidence="1">Nucleus</location>
    </subcellularLocation>
</comment>
<dbReference type="PROSITE" id="PS51294">
    <property type="entry name" value="HTH_MYB"/>
    <property type="match status" value="1"/>
</dbReference>
<dbReference type="InterPro" id="IPR001005">
    <property type="entry name" value="SANT/Myb"/>
</dbReference>
<keyword evidence="2" id="KW-0238">DNA-binding</keyword>
<feature type="compositionally biased region" description="Low complexity" evidence="4">
    <location>
        <begin position="71"/>
        <end position="93"/>
    </location>
</feature>
<dbReference type="PROSITE" id="PS50090">
    <property type="entry name" value="MYB_LIKE"/>
    <property type="match status" value="2"/>
</dbReference>
<accession>A0A9P5N2L5</accession>
<dbReference type="InterPro" id="IPR051651">
    <property type="entry name" value="DMTF1_DNA-bind_reg"/>
</dbReference>
<dbReference type="PANTHER" id="PTHR46380">
    <property type="entry name" value="CYCLIN-D-BINDING MYB-LIKE TRANSCRIPTION FACTOR 1"/>
    <property type="match status" value="1"/>
</dbReference>
<dbReference type="Gene3D" id="1.10.10.60">
    <property type="entry name" value="Homeodomain-like"/>
    <property type="match status" value="2"/>
</dbReference>
<protein>
    <submittedName>
        <fullName evidence="7">Uncharacterized protein</fullName>
    </submittedName>
</protein>
<feature type="domain" description="Myb-like" evidence="5">
    <location>
        <begin position="376"/>
        <end position="425"/>
    </location>
</feature>
<proteinExistence type="predicted"/>
<sequence>MDVLPSPELSSDIQRALQQAVGQANNAFTSHQLIDSPKTAKRKRSGDKEGEGAVKQKKRKVAAEDIHASPRKSSSISASAQSKKGQKASSKPSTQVPDLGDANESTVPSSPSQSQSPKSFLDAVVSAASATSAHSESPYSLSQPCFDPQSSSSFPYSAMPNDSSLNAGAFQPPDSLSSTTVPGLDYASNDDILRALQDLDVTKIATVLKTLGEAAAAANVPLTSLPSTLLQRPHPATPIGSTLSNSTAIAESSAPRVLQHRRRLIDTNTGQVSSEHSGHAGLLATKWLSANKLAEMAKTQGLVYKKGKFSAIEEQQLADAIQVYKEENRIDDAGFIDLVFAKNGATKNNAFWSELTTAVPMRPIIAIYHHVRRAYHPLRAQGKWMPSEDALLKAAVQEFGQQWEKVSDRVGRMASDCRDRYRNHIQNSEDRAAGPWTQDEESRLTQIVTDMTVKQGKDMDNDVFWSIVSQEMGGKRGRQQCRIKWTDCLSKTFKNNGTRPRWSSRDAYILVHKVDSLRVQDDSEIDWKTLPDSNWNLWSAHTLQRRWLTMKRGVRGHEDMTHTEILDILRLKKLHLAGSRSRGVVSAEAVEDSDDAVDNMV</sequence>
<dbReference type="CDD" id="cd00167">
    <property type="entry name" value="SANT"/>
    <property type="match status" value="2"/>
</dbReference>
<dbReference type="InterPro" id="IPR009057">
    <property type="entry name" value="Homeodomain-like_sf"/>
</dbReference>
<dbReference type="SUPFAM" id="SSF46689">
    <property type="entry name" value="Homeodomain-like"/>
    <property type="match status" value="2"/>
</dbReference>
<feature type="compositionally biased region" description="Low complexity" evidence="4">
    <location>
        <begin position="108"/>
        <end position="121"/>
    </location>
</feature>
<feature type="region of interest" description="Disordered" evidence="4">
    <location>
        <begin position="134"/>
        <end position="159"/>
    </location>
</feature>
<comment type="caution">
    <text evidence="7">The sequence shown here is derived from an EMBL/GenBank/DDBJ whole genome shotgun (WGS) entry which is preliminary data.</text>
</comment>
<feature type="compositionally biased region" description="Polar residues" evidence="4">
    <location>
        <begin position="138"/>
        <end position="159"/>
    </location>
</feature>
<keyword evidence="8" id="KW-1185">Reference proteome</keyword>
<name>A0A9P5N2L5_9AGAM</name>
<feature type="region of interest" description="Disordered" evidence="4">
    <location>
        <begin position="22"/>
        <end position="121"/>
    </location>
</feature>
<dbReference type="SMART" id="SM00717">
    <property type="entry name" value="SANT"/>
    <property type="match status" value="3"/>
</dbReference>
<reference evidence="7" key="1">
    <citation type="submission" date="2019-10" db="EMBL/GenBank/DDBJ databases">
        <authorList>
            <consortium name="DOE Joint Genome Institute"/>
            <person name="Kuo A."/>
            <person name="Miyauchi S."/>
            <person name="Kiss E."/>
            <person name="Drula E."/>
            <person name="Kohler A."/>
            <person name="Sanchez-Garcia M."/>
            <person name="Andreopoulos B."/>
            <person name="Barry K.W."/>
            <person name="Bonito G."/>
            <person name="Buee M."/>
            <person name="Carver A."/>
            <person name="Chen C."/>
            <person name="Cichocki N."/>
            <person name="Clum A."/>
            <person name="Culley D."/>
            <person name="Crous P.W."/>
            <person name="Fauchery L."/>
            <person name="Girlanda M."/>
            <person name="Hayes R."/>
            <person name="Keri Z."/>
            <person name="LaButti K."/>
            <person name="Lipzen A."/>
            <person name="Lombard V."/>
            <person name="Magnuson J."/>
            <person name="Maillard F."/>
            <person name="Morin E."/>
            <person name="Murat C."/>
            <person name="Nolan M."/>
            <person name="Ohm R."/>
            <person name="Pangilinan J."/>
            <person name="Pereira M."/>
            <person name="Perotto S."/>
            <person name="Peter M."/>
            <person name="Riley R."/>
            <person name="Sitrit Y."/>
            <person name="Stielow B."/>
            <person name="Szollosi G."/>
            <person name="Zifcakova L."/>
            <person name="Stursova M."/>
            <person name="Spatafora J.W."/>
            <person name="Tedersoo L."/>
            <person name="Vaario L.-M."/>
            <person name="Yamada A."/>
            <person name="Yan M."/>
            <person name="Wang P."/>
            <person name="Xu J."/>
            <person name="Bruns T."/>
            <person name="Baldrian P."/>
            <person name="Vilgalys R."/>
            <person name="Henrissat B."/>
            <person name="Grigoriev I.V."/>
            <person name="Hibbett D."/>
            <person name="Nagy L.G."/>
            <person name="Martin F.M."/>
        </authorList>
    </citation>
    <scope>NUCLEOTIDE SEQUENCE</scope>
    <source>
        <strain evidence="7">Prilba</strain>
    </source>
</reference>
<evidence type="ECO:0000313" key="8">
    <source>
        <dbReference type="Proteomes" id="UP000759537"/>
    </source>
</evidence>
<evidence type="ECO:0000313" key="7">
    <source>
        <dbReference type="EMBL" id="KAF8484837.1"/>
    </source>
</evidence>
<evidence type="ECO:0000259" key="6">
    <source>
        <dbReference type="PROSITE" id="PS51294"/>
    </source>
</evidence>
<feature type="compositionally biased region" description="Polar residues" evidence="4">
    <location>
        <begin position="22"/>
        <end position="33"/>
    </location>
</feature>
<dbReference type="Proteomes" id="UP000759537">
    <property type="component" value="Unassembled WGS sequence"/>
</dbReference>
<feature type="domain" description="Myb-like" evidence="5">
    <location>
        <begin position="428"/>
        <end position="489"/>
    </location>
</feature>
<dbReference type="InterPro" id="IPR017930">
    <property type="entry name" value="Myb_dom"/>
</dbReference>
<evidence type="ECO:0000256" key="2">
    <source>
        <dbReference type="ARBA" id="ARBA00023125"/>
    </source>
</evidence>